<evidence type="ECO:0000313" key="2">
    <source>
        <dbReference type="Proteomes" id="UP001230426"/>
    </source>
</evidence>
<comment type="caution">
    <text evidence="1">The sequence shown here is derived from an EMBL/GenBank/DDBJ whole genome shotgun (WGS) entry which is preliminary data.</text>
</comment>
<organism evidence="1 2">
    <name type="scientific">Streptosporangium brasiliense</name>
    <dbReference type="NCBI Taxonomy" id="47480"/>
    <lineage>
        <taxon>Bacteria</taxon>
        <taxon>Bacillati</taxon>
        <taxon>Actinomycetota</taxon>
        <taxon>Actinomycetes</taxon>
        <taxon>Streptosporangiales</taxon>
        <taxon>Streptosporangiaceae</taxon>
        <taxon>Streptosporangium</taxon>
    </lineage>
</organism>
<sequence length="49" mass="5693">MIRIELDELTLARTRITTSPLWETLCSLFLLRRAQVPWPYDGWAAPSGF</sequence>
<proteinExistence type="predicted"/>
<dbReference type="EMBL" id="JAUSRB010000002">
    <property type="protein sequence ID" value="MDP9865132.1"/>
    <property type="molecule type" value="Genomic_DNA"/>
</dbReference>
<evidence type="ECO:0008006" key="3">
    <source>
        <dbReference type="Google" id="ProtNLM"/>
    </source>
</evidence>
<dbReference type="RefSeq" id="WP_306864015.1">
    <property type="nucleotide sequence ID" value="NZ_JAUSRB010000002.1"/>
</dbReference>
<evidence type="ECO:0000313" key="1">
    <source>
        <dbReference type="EMBL" id="MDP9865132.1"/>
    </source>
</evidence>
<dbReference type="Proteomes" id="UP001230426">
    <property type="component" value="Unassembled WGS sequence"/>
</dbReference>
<accession>A0ABT9R8B2</accession>
<reference evidence="1 2" key="1">
    <citation type="submission" date="2023-07" db="EMBL/GenBank/DDBJ databases">
        <title>Sequencing the genomes of 1000 actinobacteria strains.</title>
        <authorList>
            <person name="Klenk H.-P."/>
        </authorList>
    </citation>
    <scope>NUCLEOTIDE SEQUENCE [LARGE SCALE GENOMIC DNA]</scope>
    <source>
        <strain evidence="1 2">DSM 44109</strain>
    </source>
</reference>
<gene>
    <name evidence="1" type="ORF">J2S55_004398</name>
</gene>
<keyword evidence="2" id="KW-1185">Reference proteome</keyword>
<name>A0ABT9R8B2_9ACTN</name>
<protein>
    <recommendedName>
        <fullName evidence="3">GNAT family N-acetyltransferase</fullName>
    </recommendedName>
</protein>